<evidence type="ECO:0000313" key="4">
    <source>
        <dbReference type="Proteomes" id="UP000014760"/>
    </source>
</evidence>
<accession>R7U5Q6</accession>
<keyword evidence="4" id="KW-1185">Reference proteome</keyword>
<dbReference type="PANTHER" id="PTHR35270">
    <property type="entry name" value="FUSELESS, ISOFORM A"/>
    <property type="match status" value="1"/>
</dbReference>
<dbReference type="EMBL" id="KB307920">
    <property type="protein sequence ID" value="ELT98480.1"/>
    <property type="molecule type" value="Genomic_DNA"/>
</dbReference>
<reference evidence="3" key="3">
    <citation type="submission" date="2015-06" db="UniProtKB">
        <authorList>
            <consortium name="EnsemblMetazoa"/>
        </authorList>
    </citation>
    <scope>IDENTIFICATION</scope>
</reference>
<name>R7U5Q6_CAPTE</name>
<reference evidence="2 4" key="2">
    <citation type="journal article" date="2013" name="Nature">
        <title>Insights into bilaterian evolution from three spiralian genomes.</title>
        <authorList>
            <person name="Simakov O."/>
            <person name="Marletaz F."/>
            <person name="Cho S.J."/>
            <person name="Edsinger-Gonzales E."/>
            <person name="Havlak P."/>
            <person name="Hellsten U."/>
            <person name="Kuo D.H."/>
            <person name="Larsson T."/>
            <person name="Lv J."/>
            <person name="Arendt D."/>
            <person name="Savage R."/>
            <person name="Osoegawa K."/>
            <person name="de Jong P."/>
            <person name="Grimwood J."/>
            <person name="Chapman J.A."/>
            <person name="Shapiro H."/>
            <person name="Aerts A."/>
            <person name="Otillar R.P."/>
            <person name="Terry A.Y."/>
            <person name="Boore J.L."/>
            <person name="Grigoriev I.V."/>
            <person name="Lindberg D.R."/>
            <person name="Seaver E.C."/>
            <person name="Weisblat D.A."/>
            <person name="Putnam N.H."/>
            <person name="Rokhsar D.S."/>
        </authorList>
    </citation>
    <scope>NUCLEOTIDE SEQUENCE</scope>
    <source>
        <strain evidence="2 4">I ESC-2004</strain>
    </source>
</reference>
<dbReference type="HOGENOM" id="CLU_039224_0_0_1"/>
<feature type="transmembrane region" description="Helical" evidence="1">
    <location>
        <begin position="236"/>
        <end position="256"/>
    </location>
</feature>
<feature type="transmembrane region" description="Helical" evidence="1">
    <location>
        <begin position="63"/>
        <end position="86"/>
    </location>
</feature>
<dbReference type="OrthoDB" id="45313at2759"/>
<dbReference type="Proteomes" id="UP000014760">
    <property type="component" value="Unassembled WGS sequence"/>
</dbReference>
<dbReference type="AlphaFoldDB" id="R7U5Q6"/>
<feature type="transmembrane region" description="Helical" evidence="1">
    <location>
        <begin position="7"/>
        <end position="30"/>
    </location>
</feature>
<keyword evidence="1" id="KW-0472">Membrane</keyword>
<keyword evidence="1" id="KW-1133">Transmembrane helix</keyword>
<organism evidence="2">
    <name type="scientific">Capitella teleta</name>
    <name type="common">Polychaete worm</name>
    <dbReference type="NCBI Taxonomy" id="283909"/>
    <lineage>
        <taxon>Eukaryota</taxon>
        <taxon>Metazoa</taxon>
        <taxon>Spiralia</taxon>
        <taxon>Lophotrochozoa</taxon>
        <taxon>Annelida</taxon>
        <taxon>Polychaeta</taxon>
        <taxon>Sedentaria</taxon>
        <taxon>Scolecida</taxon>
        <taxon>Capitellidae</taxon>
        <taxon>Capitella</taxon>
    </lineage>
</organism>
<evidence type="ECO:0000256" key="1">
    <source>
        <dbReference type="SAM" id="Phobius"/>
    </source>
</evidence>
<dbReference type="InterPro" id="IPR032751">
    <property type="entry name" value="Fuseless"/>
</dbReference>
<proteinExistence type="predicted"/>
<sequence>MNAKVRFALLFACDQLISAVWVAPLVVLFWRGIWDLLDAHFIPEHPAASAWSTLVEHFKRWQIVQYSVAWILLCHFYSYIGAVLSVCHWRGVWEVLDIYTGTGPAGYAVSLVVGQVILWLLRSSKCASAPPQILFADIGRDIFETPSRFGFQLDNNRMAYIGDHVFTSVVPSTAAVCVWRGFWGLADLYFHPESFKESAMLSLIIGYCVYALCMPLQACCNLLFREMIKLRSPTLSRIILEDFIILIGNFGAIHVWRGVRMGLNLVLLPNNVNASLLVGHFCSFILLSFTLTSDSVQARGFSLTGALSKEGCLFENQFLRMFFSAPSDPQYSSVRQAEHETRPKLSRKIVKYRNAIVKLSLDEEDDRQGLVPAESSEA</sequence>
<evidence type="ECO:0000313" key="2">
    <source>
        <dbReference type="EMBL" id="ELT98480.1"/>
    </source>
</evidence>
<protein>
    <submittedName>
        <fullName evidence="2 3">Uncharacterized protein</fullName>
    </submittedName>
</protein>
<feature type="transmembrane region" description="Helical" evidence="1">
    <location>
        <begin position="276"/>
        <end position="293"/>
    </location>
</feature>
<feature type="transmembrane region" description="Helical" evidence="1">
    <location>
        <begin position="199"/>
        <end position="224"/>
    </location>
</feature>
<gene>
    <name evidence="2" type="ORF">CAPTEDRAFT_205595</name>
</gene>
<dbReference type="EnsemblMetazoa" id="CapteT205595">
    <property type="protein sequence ID" value="CapteP205595"/>
    <property type="gene ID" value="CapteG205595"/>
</dbReference>
<dbReference type="Pfam" id="PF15993">
    <property type="entry name" value="Fuseless"/>
    <property type="match status" value="1"/>
</dbReference>
<keyword evidence="1" id="KW-0812">Transmembrane</keyword>
<evidence type="ECO:0000313" key="3">
    <source>
        <dbReference type="EnsemblMetazoa" id="CapteP205595"/>
    </source>
</evidence>
<reference evidence="4" key="1">
    <citation type="submission" date="2012-12" db="EMBL/GenBank/DDBJ databases">
        <authorList>
            <person name="Hellsten U."/>
            <person name="Grimwood J."/>
            <person name="Chapman J.A."/>
            <person name="Shapiro H."/>
            <person name="Aerts A."/>
            <person name="Otillar R.P."/>
            <person name="Terry A.Y."/>
            <person name="Boore J.L."/>
            <person name="Simakov O."/>
            <person name="Marletaz F."/>
            <person name="Cho S.-J."/>
            <person name="Edsinger-Gonzales E."/>
            <person name="Havlak P."/>
            <person name="Kuo D.-H."/>
            <person name="Larsson T."/>
            <person name="Lv J."/>
            <person name="Arendt D."/>
            <person name="Savage R."/>
            <person name="Osoegawa K."/>
            <person name="de Jong P."/>
            <person name="Lindberg D.R."/>
            <person name="Seaver E.C."/>
            <person name="Weisblat D.A."/>
            <person name="Putnam N.H."/>
            <person name="Grigoriev I.V."/>
            <person name="Rokhsar D.S."/>
        </authorList>
    </citation>
    <scope>NUCLEOTIDE SEQUENCE</scope>
    <source>
        <strain evidence="4">I ESC-2004</strain>
    </source>
</reference>
<dbReference type="FunCoup" id="R7U5Q6">
    <property type="interactions" value="5"/>
</dbReference>
<dbReference type="EMBL" id="AMQN01002060">
    <property type="status" value="NOT_ANNOTATED_CDS"/>
    <property type="molecule type" value="Genomic_DNA"/>
</dbReference>
<dbReference type="OMA" id="WRLHAYV"/>
<dbReference type="PANTHER" id="PTHR35270:SF2">
    <property type="entry name" value="FUSELESS, ISOFORM A"/>
    <property type="match status" value="1"/>
</dbReference>